<gene>
    <name evidence="1" type="ORF">CDG68_08910</name>
</gene>
<accession>A0A3G2T0P9</accession>
<proteinExistence type="predicted"/>
<evidence type="ECO:0000313" key="2">
    <source>
        <dbReference type="Proteomes" id="UP000279962"/>
    </source>
</evidence>
<name>A0A3G2T0P9_9GAMM</name>
<protein>
    <submittedName>
        <fullName evidence="1">Uncharacterized protein</fullName>
    </submittedName>
</protein>
<dbReference type="Proteomes" id="UP000279962">
    <property type="component" value="Chromosome"/>
</dbReference>
<dbReference type="AlphaFoldDB" id="A0A3G2T0P9"/>
<reference evidence="1 2" key="1">
    <citation type="submission" date="2018-10" db="EMBL/GenBank/DDBJ databases">
        <title>The complete genome of Acinetobacter wuhouensis strain WCHAW010062.</title>
        <authorList>
            <person name="Hu Y."/>
            <person name="Long H."/>
            <person name="Feng Y."/>
            <person name="Zong Z."/>
        </authorList>
    </citation>
    <scope>NUCLEOTIDE SEQUENCE [LARGE SCALE GENOMIC DNA]</scope>
    <source>
        <strain evidence="1 2">WCHAW010062</strain>
    </source>
</reference>
<evidence type="ECO:0000313" key="1">
    <source>
        <dbReference type="EMBL" id="AYO53739.1"/>
    </source>
</evidence>
<dbReference type="EMBL" id="CP033133">
    <property type="protein sequence ID" value="AYO53739.1"/>
    <property type="molecule type" value="Genomic_DNA"/>
</dbReference>
<organism evidence="1 2">
    <name type="scientific">Acinetobacter wuhouensis</name>
    <dbReference type="NCBI Taxonomy" id="1879050"/>
    <lineage>
        <taxon>Bacteria</taxon>
        <taxon>Pseudomonadati</taxon>
        <taxon>Pseudomonadota</taxon>
        <taxon>Gammaproteobacteria</taxon>
        <taxon>Moraxellales</taxon>
        <taxon>Moraxellaceae</taxon>
        <taxon>Acinetobacter</taxon>
    </lineage>
</organism>
<sequence>MIELYQAQRLDLTQMDQVLFLSRAYAMSSVKINDEQKISINHENLQMAWDLIQKYSEQRKQYDLESLQASKQLQKADCLCNRYDTVGDTDILMGIRENLMIESLVAQPIEQQKMILAQCEKKIVEQKLLYLDYGQIGKENICSKLQSELWWLMH</sequence>